<organism evidence="2 3">
    <name type="scientific">Cryptolaemus montrouzieri</name>
    <dbReference type="NCBI Taxonomy" id="559131"/>
    <lineage>
        <taxon>Eukaryota</taxon>
        <taxon>Metazoa</taxon>
        <taxon>Ecdysozoa</taxon>
        <taxon>Arthropoda</taxon>
        <taxon>Hexapoda</taxon>
        <taxon>Insecta</taxon>
        <taxon>Pterygota</taxon>
        <taxon>Neoptera</taxon>
        <taxon>Endopterygota</taxon>
        <taxon>Coleoptera</taxon>
        <taxon>Polyphaga</taxon>
        <taxon>Cucujiformia</taxon>
        <taxon>Coccinelloidea</taxon>
        <taxon>Coccinellidae</taxon>
        <taxon>Scymninae</taxon>
        <taxon>Scymnini</taxon>
        <taxon>Cryptolaemus</taxon>
    </lineage>
</organism>
<evidence type="ECO:0000313" key="2">
    <source>
        <dbReference type="EMBL" id="KAL3281717.1"/>
    </source>
</evidence>
<accession>A0ABD2NT66</accession>
<dbReference type="Proteomes" id="UP001516400">
    <property type="component" value="Unassembled WGS sequence"/>
</dbReference>
<dbReference type="AlphaFoldDB" id="A0ABD2NT66"/>
<comment type="caution">
    <text evidence="2">The sequence shown here is derived from an EMBL/GenBank/DDBJ whole genome shotgun (WGS) entry which is preliminary data.</text>
</comment>
<feature type="compositionally biased region" description="Basic residues" evidence="1">
    <location>
        <begin position="141"/>
        <end position="153"/>
    </location>
</feature>
<feature type="region of interest" description="Disordered" evidence="1">
    <location>
        <begin position="50"/>
        <end position="72"/>
    </location>
</feature>
<dbReference type="EMBL" id="JABFTP020000144">
    <property type="protein sequence ID" value="KAL3281717.1"/>
    <property type="molecule type" value="Genomic_DNA"/>
</dbReference>
<gene>
    <name evidence="2" type="ORF">HHI36_004921</name>
</gene>
<keyword evidence="3" id="KW-1185">Reference proteome</keyword>
<proteinExistence type="predicted"/>
<name>A0ABD2NT66_9CUCU</name>
<evidence type="ECO:0000256" key="1">
    <source>
        <dbReference type="SAM" id="MobiDB-lite"/>
    </source>
</evidence>
<reference evidence="2 3" key="1">
    <citation type="journal article" date="2021" name="BMC Biol.">
        <title>Horizontally acquired antibacterial genes associated with adaptive radiation of ladybird beetles.</title>
        <authorList>
            <person name="Li H.S."/>
            <person name="Tang X.F."/>
            <person name="Huang Y.H."/>
            <person name="Xu Z.Y."/>
            <person name="Chen M.L."/>
            <person name="Du X.Y."/>
            <person name="Qiu B.Y."/>
            <person name="Chen P.T."/>
            <person name="Zhang W."/>
            <person name="Slipinski A."/>
            <person name="Escalona H.E."/>
            <person name="Waterhouse R.M."/>
            <person name="Zwick A."/>
            <person name="Pang H."/>
        </authorList>
    </citation>
    <scope>NUCLEOTIDE SEQUENCE [LARGE SCALE GENOMIC DNA]</scope>
    <source>
        <strain evidence="2">SYSU2018</strain>
    </source>
</reference>
<sequence length="153" mass="17795">MSLKRRAENCLLQRINQYIKKPTPQEESYSPEESKENIFGSIPYEVIVETKDIQQPGPNGIQENKSGESRRENELEELSLWNIWPFPKYERSKNKERNEATVSIIISTQVKSELKEIVECDNQKEKAKKMMGHQMKANQLKAKKLGLSKGMRN</sequence>
<protein>
    <submittedName>
        <fullName evidence="2">Uncharacterized protein</fullName>
    </submittedName>
</protein>
<feature type="region of interest" description="Disordered" evidence="1">
    <location>
        <begin position="130"/>
        <end position="153"/>
    </location>
</feature>
<evidence type="ECO:0000313" key="3">
    <source>
        <dbReference type="Proteomes" id="UP001516400"/>
    </source>
</evidence>